<dbReference type="PANTHER" id="PTHR42791">
    <property type="entry name" value="GNAT FAMILY ACETYLTRANSFERASE"/>
    <property type="match status" value="1"/>
</dbReference>
<keyword evidence="3" id="KW-1185">Reference proteome</keyword>
<dbReference type="InterPro" id="IPR000182">
    <property type="entry name" value="GNAT_dom"/>
</dbReference>
<dbReference type="GO" id="GO:0016747">
    <property type="term" value="F:acyltransferase activity, transferring groups other than amino-acyl groups"/>
    <property type="evidence" value="ECO:0007669"/>
    <property type="project" value="InterPro"/>
</dbReference>
<evidence type="ECO:0000313" key="3">
    <source>
        <dbReference type="Proteomes" id="UP000193144"/>
    </source>
</evidence>
<organism evidence="2 3">
    <name type="scientific">Clohesyomyces aquaticus</name>
    <dbReference type="NCBI Taxonomy" id="1231657"/>
    <lineage>
        <taxon>Eukaryota</taxon>
        <taxon>Fungi</taxon>
        <taxon>Dikarya</taxon>
        <taxon>Ascomycota</taxon>
        <taxon>Pezizomycotina</taxon>
        <taxon>Dothideomycetes</taxon>
        <taxon>Pleosporomycetidae</taxon>
        <taxon>Pleosporales</taxon>
        <taxon>Lindgomycetaceae</taxon>
        <taxon>Clohesyomyces</taxon>
    </lineage>
</organism>
<dbReference type="AlphaFoldDB" id="A0A1Y1ZG50"/>
<keyword evidence="2" id="KW-0808">Transferase</keyword>
<dbReference type="InterPro" id="IPR052523">
    <property type="entry name" value="Trichothecene_AcTrans"/>
</dbReference>
<comment type="caution">
    <text evidence="2">The sequence shown here is derived from an EMBL/GenBank/DDBJ whole genome shotgun (WGS) entry which is preliminary data.</text>
</comment>
<feature type="domain" description="N-acetyltransferase" evidence="1">
    <location>
        <begin position="157"/>
        <end position="212"/>
    </location>
</feature>
<protein>
    <submittedName>
        <fullName evidence="2">Acyl-CoA N-acyltransferase</fullName>
    </submittedName>
</protein>
<gene>
    <name evidence="2" type="ORF">BCR34DRAFT_625874</name>
</gene>
<sequence length="235" mass="27131">MPVPPEKRFKSDEIKISLADENDMDRIADGLYTCFPEVWWAKMEPPEQRPPEFITRRNRLAARLRPSFKIKEMNWIKATLTSNNLIIGIAGWMGPGNSIIGNIWRRSAIEYYGFKEQEGWTDEDIEEMWTGVSDAWDAQFSRDDEIRKKVLGDEPHWYLGPLMTWPEYQGRGVGRLLLDWCFERADRETPPTTCYLESAPTARAVYLKAGFVPIPVELGEHALVRRGPPKKENSG</sequence>
<evidence type="ECO:0000259" key="1">
    <source>
        <dbReference type="Pfam" id="PF13508"/>
    </source>
</evidence>
<dbReference type="CDD" id="cd04301">
    <property type="entry name" value="NAT_SF"/>
    <property type="match status" value="1"/>
</dbReference>
<keyword evidence="2" id="KW-0012">Acyltransferase</keyword>
<dbReference type="Proteomes" id="UP000193144">
    <property type="component" value="Unassembled WGS sequence"/>
</dbReference>
<reference evidence="2 3" key="1">
    <citation type="submission" date="2016-07" db="EMBL/GenBank/DDBJ databases">
        <title>Pervasive Adenine N6-methylation of Active Genes in Fungi.</title>
        <authorList>
            <consortium name="DOE Joint Genome Institute"/>
            <person name="Mondo S.J."/>
            <person name="Dannebaum R.O."/>
            <person name="Kuo R.C."/>
            <person name="Labutti K."/>
            <person name="Haridas S."/>
            <person name="Kuo A."/>
            <person name="Salamov A."/>
            <person name="Ahrendt S.R."/>
            <person name="Lipzen A."/>
            <person name="Sullivan W."/>
            <person name="Andreopoulos W.B."/>
            <person name="Clum A."/>
            <person name="Lindquist E."/>
            <person name="Daum C."/>
            <person name="Ramamoorthy G.K."/>
            <person name="Gryganskyi A."/>
            <person name="Culley D."/>
            <person name="Magnuson J.K."/>
            <person name="James T.Y."/>
            <person name="O'Malley M.A."/>
            <person name="Stajich J.E."/>
            <person name="Spatafora J.W."/>
            <person name="Visel A."/>
            <person name="Grigoriev I.V."/>
        </authorList>
    </citation>
    <scope>NUCLEOTIDE SEQUENCE [LARGE SCALE GENOMIC DNA]</scope>
    <source>
        <strain evidence="2 3">CBS 115471</strain>
    </source>
</reference>
<dbReference type="Gene3D" id="3.40.630.30">
    <property type="match status" value="1"/>
</dbReference>
<dbReference type="Pfam" id="PF13508">
    <property type="entry name" value="Acetyltransf_7"/>
    <property type="match status" value="1"/>
</dbReference>
<accession>A0A1Y1ZG50</accession>
<dbReference type="PANTHER" id="PTHR42791:SF2">
    <property type="entry name" value="N-ACETYLTRANSFERASE DOMAIN-CONTAINING PROTEIN"/>
    <property type="match status" value="1"/>
</dbReference>
<dbReference type="OrthoDB" id="196847at2759"/>
<dbReference type="InterPro" id="IPR016181">
    <property type="entry name" value="Acyl_CoA_acyltransferase"/>
</dbReference>
<evidence type="ECO:0000313" key="2">
    <source>
        <dbReference type="EMBL" id="ORY09226.1"/>
    </source>
</evidence>
<dbReference type="SUPFAM" id="SSF55729">
    <property type="entry name" value="Acyl-CoA N-acyltransferases (Nat)"/>
    <property type="match status" value="1"/>
</dbReference>
<proteinExistence type="predicted"/>
<dbReference type="EMBL" id="MCFA01000089">
    <property type="protein sequence ID" value="ORY09226.1"/>
    <property type="molecule type" value="Genomic_DNA"/>
</dbReference>
<name>A0A1Y1ZG50_9PLEO</name>